<dbReference type="Gene3D" id="3.20.20.60">
    <property type="entry name" value="Phosphoenolpyruvate-binding domains"/>
    <property type="match status" value="1"/>
</dbReference>
<dbReference type="InterPro" id="IPR039556">
    <property type="entry name" value="ICL/PEPM"/>
</dbReference>
<dbReference type="AlphaFoldDB" id="A0A4R3VAZ1"/>
<dbReference type="EMBL" id="SMBX01000003">
    <property type="protein sequence ID" value="TCV00728.1"/>
    <property type="molecule type" value="Genomic_DNA"/>
</dbReference>
<dbReference type="RefSeq" id="WP_132475601.1">
    <property type="nucleotide sequence ID" value="NZ_JBHRVM010000001.1"/>
</dbReference>
<dbReference type="PANTHER" id="PTHR42905:SF5">
    <property type="entry name" value="CARBOXYVINYL-CARBOXYPHOSPHONATE PHOSPHORYLMUTASE, CHLOROPLASTIC"/>
    <property type="match status" value="1"/>
</dbReference>
<name>A0A4R3VAZ1_9BURK</name>
<gene>
    <name evidence="1" type="ORF">EV686_103310</name>
</gene>
<evidence type="ECO:0000313" key="2">
    <source>
        <dbReference type="Proteomes" id="UP000294692"/>
    </source>
</evidence>
<comment type="caution">
    <text evidence="1">The sequence shown here is derived from an EMBL/GenBank/DDBJ whole genome shotgun (WGS) entry which is preliminary data.</text>
</comment>
<proteinExistence type="predicted"/>
<evidence type="ECO:0000313" key="1">
    <source>
        <dbReference type="EMBL" id="TCV00728.1"/>
    </source>
</evidence>
<dbReference type="GO" id="GO:0016833">
    <property type="term" value="F:oxo-acid-lyase activity"/>
    <property type="evidence" value="ECO:0007669"/>
    <property type="project" value="UniProtKB-ARBA"/>
</dbReference>
<sequence length="285" mass="31149">MTQSINKKNLALKNLIQERDFLVVPGIHDGLSARLAEAHGFPAIYVGSYATAASGYGIPDVGALSLTEMAEYSARIADAVSIPIIADAEDGFGNPANIWRTVRAFEQAGVSAIHIEDHAFGKHLNTPHKYTPLPEMIEKIKAALDARQDENFQIIARTDVLWDDKDEGEAIKRANAYAEAGADMVFVVGSTFDIKSVRSQIHAKLMTVNLGPTTLAEEKDSGANVILYYGFSLYAAYQAVNASLKQLASDPESRGNLSLLDDASEFETFMDYSGFAERARKYNMF</sequence>
<dbReference type="Proteomes" id="UP000294692">
    <property type="component" value="Unassembled WGS sequence"/>
</dbReference>
<reference evidence="1 2" key="1">
    <citation type="submission" date="2019-03" db="EMBL/GenBank/DDBJ databases">
        <title>Genomic Encyclopedia of Type Strains, Phase IV (KMG-IV): sequencing the most valuable type-strain genomes for metagenomic binning, comparative biology and taxonomic classification.</title>
        <authorList>
            <person name="Goeker M."/>
        </authorList>
    </citation>
    <scope>NUCLEOTIDE SEQUENCE [LARGE SCALE GENOMIC DNA]</scope>
    <source>
        <strain evidence="1 2">DSM 100048</strain>
    </source>
</reference>
<organism evidence="1 2">
    <name type="scientific">Paracandidimonas soli</name>
    <dbReference type="NCBI Taxonomy" id="1917182"/>
    <lineage>
        <taxon>Bacteria</taxon>
        <taxon>Pseudomonadati</taxon>
        <taxon>Pseudomonadota</taxon>
        <taxon>Betaproteobacteria</taxon>
        <taxon>Burkholderiales</taxon>
        <taxon>Alcaligenaceae</taxon>
        <taxon>Paracandidimonas</taxon>
    </lineage>
</organism>
<dbReference type="PANTHER" id="PTHR42905">
    <property type="entry name" value="PHOSPHOENOLPYRUVATE CARBOXYLASE"/>
    <property type="match status" value="1"/>
</dbReference>
<dbReference type="SUPFAM" id="SSF51621">
    <property type="entry name" value="Phosphoenolpyruvate/pyruvate domain"/>
    <property type="match status" value="1"/>
</dbReference>
<keyword evidence="1" id="KW-0456">Lyase</keyword>
<dbReference type="Pfam" id="PF13714">
    <property type="entry name" value="PEP_mutase"/>
    <property type="match status" value="1"/>
</dbReference>
<dbReference type="InterPro" id="IPR040442">
    <property type="entry name" value="Pyrv_kinase-like_dom_sf"/>
</dbReference>
<dbReference type="OrthoDB" id="9771433at2"/>
<dbReference type="InterPro" id="IPR015813">
    <property type="entry name" value="Pyrv/PenolPyrv_kinase-like_dom"/>
</dbReference>
<accession>A0A4R3VAZ1</accession>
<dbReference type="CDD" id="cd00377">
    <property type="entry name" value="ICL_PEPM"/>
    <property type="match status" value="1"/>
</dbReference>
<protein>
    <submittedName>
        <fullName evidence="1">Methylisocitrate lyase</fullName>
    </submittedName>
</protein>
<keyword evidence="2" id="KW-1185">Reference proteome</keyword>